<dbReference type="InterPro" id="IPR003660">
    <property type="entry name" value="HAMP_dom"/>
</dbReference>
<keyword evidence="7 14" id="KW-0418">Kinase</keyword>
<keyword evidence="8 11" id="KW-1133">Transmembrane helix</keyword>
<dbReference type="GO" id="GO:0005886">
    <property type="term" value="C:plasma membrane"/>
    <property type="evidence" value="ECO:0007669"/>
    <property type="project" value="TreeGrafter"/>
</dbReference>
<evidence type="ECO:0000256" key="3">
    <source>
        <dbReference type="ARBA" id="ARBA00012438"/>
    </source>
</evidence>
<evidence type="ECO:0000256" key="9">
    <source>
        <dbReference type="ARBA" id="ARBA00023012"/>
    </source>
</evidence>
<evidence type="ECO:0000313" key="14">
    <source>
        <dbReference type="EMBL" id="GEC95191.1"/>
    </source>
</evidence>
<organism evidence="14 15">
    <name type="scientific">Zoogloea ramigera</name>
    <dbReference type="NCBI Taxonomy" id="350"/>
    <lineage>
        <taxon>Bacteria</taxon>
        <taxon>Pseudomonadati</taxon>
        <taxon>Pseudomonadota</taxon>
        <taxon>Betaproteobacteria</taxon>
        <taxon>Rhodocyclales</taxon>
        <taxon>Zoogloeaceae</taxon>
        <taxon>Zoogloea</taxon>
    </lineage>
</organism>
<evidence type="ECO:0000259" key="12">
    <source>
        <dbReference type="PROSITE" id="PS50109"/>
    </source>
</evidence>
<sequence length="456" mass="49962">MTRSLRKSLILWLLLPTALALITFLPLAYHLVHRPAMEALDQALADASLALVPHLEVVDGEPRFVFPAAAEQVLRTDRVDDIYYLVLGPAGRFIAGDIGLPHEPPEEQELHGDRASFDAHFRNRRVRVIAIHRKIDGSPFIFVTAETTRKRDQLAVDLAVALILPLIFFAAATGLTIWYGIRHALLPVEDIRRALHGMEHRAMLPLDTLAAPAEIRPLVSEFNAVLDRLEQAAEAQQRFVANAAHQLRTPLAGIRTQLELLLRSPDATDREARTRHCVGALERLGHLINQMLVLLSAEPGGRHAGLAESVDVPELIRERSPEWIRLAETRGLDLGFELDPAQVIGDRLLLGELMANLVVNALSYTPAPGEVTVRCRSVEGRSLIEVEDTGPGIPPEARQQVFERFFRLPGASQPGSGLGLAIVREIAHGLQGEVEILDPPGGHGSLLRVTLPGGTG</sequence>
<evidence type="ECO:0000256" key="4">
    <source>
        <dbReference type="ARBA" id="ARBA00022553"/>
    </source>
</evidence>
<keyword evidence="5" id="KW-0808">Transferase</keyword>
<dbReference type="InterPro" id="IPR036097">
    <property type="entry name" value="HisK_dim/P_sf"/>
</dbReference>
<keyword evidence="9" id="KW-0902">Two-component regulatory system</keyword>
<dbReference type="Gene3D" id="1.10.287.130">
    <property type="match status" value="1"/>
</dbReference>
<evidence type="ECO:0000256" key="8">
    <source>
        <dbReference type="ARBA" id="ARBA00022989"/>
    </source>
</evidence>
<dbReference type="CDD" id="cd00075">
    <property type="entry name" value="HATPase"/>
    <property type="match status" value="1"/>
</dbReference>
<dbReference type="Pfam" id="PF08521">
    <property type="entry name" value="2CSK_N"/>
    <property type="match status" value="1"/>
</dbReference>
<dbReference type="InterPro" id="IPR013727">
    <property type="entry name" value="2CSK_N"/>
</dbReference>
<evidence type="ECO:0000256" key="7">
    <source>
        <dbReference type="ARBA" id="ARBA00022777"/>
    </source>
</evidence>
<dbReference type="SMART" id="SM00387">
    <property type="entry name" value="HATPase_c"/>
    <property type="match status" value="1"/>
</dbReference>
<accession>A0A4Y4CQL1</accession>
<dbReference type="PRINTS" id="PR00344">
    <property type="entry name" value="BCTRLSENSOR"/>
</dbReference>
<dbReference type="Pfam" id="PF00512">
    <property type="entry name" value="HisKA"/>
    <property type="match status" value="1"/>
</dbReference>
<dbReference type="InterPro" id="IPR003594">
    <property type="entry name" value="HATPase_dom"/>
</dbReference>
<dbReference type="Gene3D" id="3.30.565.10">
    <property type="entry name" value="Histidine kinase-like ATPase, C-terminal domain"/>
    <property type="match status" value="1"/>
</dbReference>
<comment type="subcellular location">
    <subcellularLocation>
        <location evidence="2">Membrane</location>
    </subcellularLocation>
</comment>
<feature type="transmembrane region" description="Helical" evidence="11">
    <location>
        <begin position="158"/>
        <end position="181"/>
    </location>
</feature>
<keyword evidence="4" id="KW-0597">Phosphoprotein</keyword>
<name>A0A4Y4CQL1_ZOORA</name>
<dbReference type="GO" id="GO:0000155">
    <property type="term" value="F:phosphorelay sensor kinase activity"/>
    <property type="evidence" value="ECO:0007669"/>
    <property type="project" value="InterPro"/>
</dbReference>
<protein>
    <recommendedName>
        <fullName evidence="3">histidine kinase</fullName>
        <ecNumber evidence="3">2.7.13.3</ecNumber>
    </recommendedName>
</protein>
<evidence type="ECO:0000259" key="13">
    <source>
        <dbReference type="PROSITE" id="PS50885"/>
    </source>
</evidence>
<keyword evidence="6 11" id="KW-0812">Transmembrane</keyword>
<dbReference type="RefSeq" id="WP_170182912.1">
    <property type="nucleotide sequence ID" value="NZ_BJNV01000014.1"/>
</dbReference>
<dbReference type="PANTHER" id="PTHR45436">
    <property type="entry name" value="SENSOR HISTIDINE KINASE YKOH"/>
    <property type="match status" value="1"/>
</dbReference>
<feature type="domain" description="Histidine kinase" evidence="12">
    <location>
        <begin position="242"/>
        <end position="455"/>
    </location>
</feature>
<dbReference type="AlphaFoldDB" id="A0A4Y4CQL1"/>
<dbReference type="CDD" id="cd00082">
    <property type="entry name" value="HisKA"/>
    <property type="match status" value="1"/>
</dbReference>
<gene>
    <name evidence="14" type="ORF">ZRA01_12640</name>
</gene>
<dbReference type="EMBL" id="BJNV01000014">
    <property type="protein sequence ID" value="GEC95191.1"/>
    <property type="molecule type" value="Genomic_DNA"/>
</dbReference>
<reference evidence="14 15" key="1">
    <citation type="submission" date="2019-06" db="EMBL/GenBank/DDBJ databases">
        <title>Whole genome shotgun sequence of Zoogloea ramigera NBRC 15342.</title>
        <authorList>
            <person name="Hosoyama A."/>
            <person name="Uohara A."/>
            <person name="Ohji S."/>
            <person name="Ichikawa N."/>
        </authorList>
    </citation>
    <scope>NUCLEOTIDE SEQUENCE [LARGE SCALE GENOMIC DNA]</scope>
    <source>
        <strain evidence="14 15">NBRC 15342</strain>
    </source>
</reference>
<dbReference type="PANTHER" id="PTHR45436:SF1">
    <property type="entry name" value="SENSOR PROTEIN QSEC"/>
    <property type="match status" value="1"/>
</dbReference>
<dbReference type="InterPro" id="IPR003661">
    <property type="entry name" value="HisK_dim/P_dom"/>
</dbReference>
<keyword evidence="10 11" id="KW-0472">Membrane</keyword>
<dbReference type="InterPro" id="IPR036890">
    <property type="entry name" value="HATPase_C_sf"/>
</dbReference>
<dbReference type="Pfam" id="PF02518">
    <property type="entry name" value="HATPase_c"/>
    <property type="match status" value="1"/>
</dbReference>
<comment type="caution">
    <text evidence="14">The sequence shown here is derived from an EMBL/GenBank/DDBJ whole genome shotgun (WGS) entry which is preliminary data.</text>
</comment>
<dbReference type="SUPFAM" id="SSF47384">
    <property type="entry name" value="Homodimeric domain of signal transducing histidine kinase"/>
    <property type="match status" value="1"/>
</dbReference>
<proteinExistence type="predicted"/>
<keyword evidence="15" id="KW-1185">Reference proteome</keyword>
<dbReference type="PROSITE" id="PS50885">
    <property type="entry name" value="HAMP"/>
    <property type="match status" value="1"/>
</dbReference>
<comment type="catalytic activity">
    <reaction evidence="1">
        <text>ATP + protein L-histidine = ADP + protein N-phospho-L-histidine.</text>
        <dbReference type="EC" id="2.7.13.3"/>
    </reaction>
</comment>
<dbReference type="InterPro" id="IPR050428">
    <property type="entry name" value="TCS_sensor_his_kinase"/>
</dbReference>
<dbReference type="InterPro" id="IPR005467">
    <property type="entry name" value="His_kinase_dom"/>
</dbReference>
<evidence type="ECO:0000256" key="1">
    <source>
        <dbReference type="ARBA" id="ARBA00000085"/>
    </source>
</evidence>
<evidence type="ECO:0000256" key="2">
    <source>
        <dbReference type="ARBA" id="ARBA00004370"/>
    </source>
</evidence>
<evidence type="ECO:0000256" key="11">
    <source>
        <dbReference type="SAM" id="Phobius"/>
    </source>
</evidence>
<dbReference type="EC" id="2.7.13.3" evidence="3"/>
<dbReference type="PROSITE" id="PS50109">
    <property type="entry name" value="HIS_KIN"/>
    <property type="match status" value="1"/>
</dbReference>
<dbReference type="SUPFAM" id="SSF55874">
    <property type="entry name" value="ATPase domain of HSP90 chaperone/DNA topoisomerase II/histidine kinase"/>
    <property type="match status" value="1"/>
</dbReference>
<evidence type="ECO:0000256" key="6">
    <source>
        <dbReference type="ARBA" id="ARBA00022692"/>
    </source>
</evidence>
<dbReference type="Proteomes" id="UP000318422">
    <property type="component" value="Unassembled WGS sequence"/>
</dbReference>
<dbReference type="InterPro" id="IPR004358">
    <property type="entry name" value="Sig_transdc_His_kin-like_C"/>
</dbReference>
<evidence type="ECO:0000256" key="10">
    <source>
        <dbReference type="ARBA" id="ARBA00023136"/>
    </source>
</evidence>
<dbReference type="SMART" id="SM00388">
    <property type="entry name" value="HisKA"/>
    <property type="match status" value="1"/>
</dbReference>
<evidence type="ECO:0000313" key="15">
    <source>
        <dbReference type="Proteomes" id="UP000318422"/>
    </source>
</evidence>
<evidence type="ECO:0000256" key="5">
    <source>
        <dbReference type="ARBA" id="ARBA00022679"/>
    </source>
</evidence>
<feature type="domain" description="HAMP" evidence="13">
    <location>
        <begin position="182"/>
        <end position="234"/>
    </location>
</feature>